<reference evidence="3" key="1">
    <citation type="journal article" date="2016" name="Nat. Genet.">
        <title>A high-quality carrot genome assembly provides new insights into carotenoid accumulation and asterid genome evolution.</title>
        <authorList>
            <person name="Iorizzo M."/>
            <person name="Ellison S."/>
            <person name="Senalik D."/>
            <person name="Zeng P."/>
            <person name="Satapoomin P."/>
            <person name="Huang J."/>
            <person name="Bowman M."/>
            <person name="Iovene M."/>
            <person name="Sanseverino W."/>
            <person name="Cavagnaro P."/>
            <person name="Yildiz M."/>
            <person name="Macko-Podgorni A."/>
            <person name="Moranska E."/>
            <person name="Grzebelus E."/>
            <person name="Grzebelus D."/>
            <person name="Ashrafi H."/>
            <person name="Zheng Z."/>
            <person name="Cheng S."/>
            <person name="Spooner D."/>
            <person name="Van Deynze A."/>
            <person name="Simon P."/>
        </authorList>
    </citation>
    <scope>NUCLEOTIDE SEQUENCE</scope>
    <source>
        <tissue evidence="3">Leaf</tissue>
    </source>
</reference>
<dbReference type="Proteomes" id="UP000077755">
    <property type="component" value="Chromosome 2"/>
</dbReference>
<sequence>MEEEYGSLGWACYFQEEGIEELKHSLLYNTLELENTIVSAQEELARKEDEMMHLQSLLIKTIQERDDAQAKCHMLSVENFKLQQMLQTSSLTGSIENLEAPKKEDSPSSNCDENFSASPSPLPLPPLGQMQAPAAPPPEIIDGAHKLVMGKALPEYGKFLQAVMEAGPLLQTLLLAGPLPQWQHPPPQLNSGEIPPVTILSPPPKPGVLLMQQQEPCVSTSACLFTKKRSLAQCEDFDFCPSAKNQKVVQQYSLTSF</sequence>
<dbReference type="EMBL" id="CP093344">
    <property type="protein sequence ID" value="WOG87981.1"/>
    <property type="molecule type" value="Genomic_DNA"/>
</dbReference>
<dbReference type="InterPro" id="IPR012862">
    <property type="entry name" value="DUF1635"/>
</dbReference>
<accession>A0AAF0WEP0</accession>
<dbReference type="AlphaFoldDB" id="A0AAF0WEP0"/>
<dbReference type="Pfam" id="PF07795">
    <property type="entry name" value="DUF1635"/>
    <property type="match status" value="1"/>
</dbReference>
<name>A0AAF0WEP0_DAUCS</name>
<evidence type="ECO:0000313" key="3">
    <source>
        <dbReference type="EMBL" id="WOG87981.1"/>
    </source>
</evidence>
<evidence type="ECO:0000256" key="1">
    <source>
        <dbReference type="SAM" id="Coils"/>
    </source>
</evidence>
<dbReference type="KEGG" id="dcr:108206817"/>
<protein>
    <submittedName>
        <fullName evidence="3">Uncharacterized protein</fullName>
    </submittedName>
</protein>
<organism evidence="3 4">
    <name type="scientific">Daucus carota subsp. sativus</name>
    <name type="common">Carrot</name>
    <dbReference type="NCBI Taxonomy" id="79200"/>
    <lineage>
        <taxon>Eukaryota</taxon>
        <taxon>Viridiplantae</taxon>
        <taxon>Streptophyta</taxon>
        <taxon>Embryophyta</taxon>
        <taxon>Tracheophyta</taxon>
        <taxon>Spermatophyta</taxon>
        <taxon>Magnoliopsida</taxon>
        <taxon>eudicotyledons</taxon>
        <taxon>Gunneridae</taxon>
        <taxon>Pentapetalae</taxon>
        <taxon>asterids</taxon>
        <taxon>campanulids</taxon>
        <taxon>Apiales</taxon>
        <taxon>Apiaceae</taxon>
        <taxon>Apioideae</taxon>
        <taxon>Scandiceae</taxon>
        <taxon>Daucinae</taxon>
        <taxon>Daucus</taxon>
        <taxon>Daucus sect. Daucus</taxon>
    </lineage>
</organism>
<gene>
    <name evidence="3" type="ORF">DCAR_0207214</name>
</gene>
<dbReference type="PANTHER" id="PTHR33431:SF2">
    <property type="entry name" value="CAMP-DEPENDENT PROTEIN KINASE CATALYTIC SUBUNIT-LIKE"/>
    <property type="match status" value="1"/>
</dbReference>
<feature type="region of interest" description="Disordered" evidence="2">
    <location>
        <begin position="99"/>
        <end position="135"/>
    </location>
</feature>
<evidence type="ECO:0000256" key="2">
    <source>
        <dbReference type="SAM" id="MobiDB-lite"/>
    </source>
</evidence>
<proteinExistence type="predicted"/>
<keyword evidence="1" id="KW-0175">Coiled coil</keyword>
<dbReference type="PANTHER" id="PTHR33431">
    <property type="entry name" value="ENABLED-LIKE PROTEIN (DUF1635)"/>
    <property type="match status" value="1"/>
</dbReference>
<reference evidence="3" key="2">
    <citation type="submission" date="2022-03" db="EMBL/GenBank/DDBJ databases">
        <title>Draft title - Genomic analysis of global carrot germplasm unveils the trajectory of domestication and the origin of high carotenoid orange carrot.</title>
        <authorList>
            <person name="Iorizzo M."/>
            <person name="Ellison S."/>
            <person name="Senalik D."/>
            <person name="Macko-Podgorni A."/>
            <person name="Grzebelus D."/>
            <person name="Bostan H."/>
            <person name="Rolling W."/>
            <person name="Curaba J."/>
            <person name="Simon P."/>
        </authorList>
    </citation>
    <scope>NUCLEOTIDE SEQUENCE</scope>
    <source>
        <tissue evidence="3">Leaf</tissue>
    </source>
</reference>
<feature type="coiled-coil region" evidence="1">
    <location>
        <begin position="30"/>
        <end position="57"/>
    </location>
</feature>
<evidence type="ECO:0000313" key="4">
    <source>
        <dbReference type="Proteomes" id="UP000077755"/>
    </source>
</evidence>
<keyword evidence="4" id="KW-1185">Reference proteome</keyword>